<comment type="caution">
    <text evidence="1">The sequence shown here is derived from an EMBL/GenBank/DDBJ whole genome shotgun (WGS) entry which is preliminary data.</text>
</comment>
<organism evidence="1 2">
    <name type="scientific">Xenoophorus captivus</name>
    <dbReference type="NCBI Taxonomy" id="1517983"/>
    <lineage>
        <taxon>Eukaryota</taxon>
        <taxon>Metazoa</taxon>
        <taxon>Chordata</taxon>
        <taxon>Craniata</taxon>
        <taxon>Vertebrata</taxon>
        <taxon>Euteleostomi</taxon>
        <taxon>Actinopterygii</taxon>
        <taxon>Neopterygii</taxon>
        <taxon>Teleostei</taxon>
        <taxon>Neoteleostei</taxon>
        <taxon>Acanthomorphata</taxon>
        <taxon>Ovalentaria</taxon>
        <taxon>Atherinomorphae</taxon>
        <taxon>Cyprinodontiformes</taxon>
        <taxon>Goodeidae</taxon>
        <taxon>Xenoophorus</taxon>
    </lineage>
</organism>
<dbReference type="Proteomes" id="UP001434883">
    <property type="component" value="Unassembled WGS sequence"/>
</dbReference>
<evidence type="ECO:0000313" key="2">
    <source>
        <dbReference type="Proteomes" id="UP001434883"/>
    </source>
</evidence>
<sequence>MAFGHNRLVFSVSVYLQLFLSEWLYLGGETTLIKLCIFKLCISRLVRILRLCKVLPNCKVNYFSHCEAELIKAVVFREYTLPCLSSFPPGCARLTSTVFTSLCSCKFSRGSQR</sequence>
<protein>
    <recommendedName>
        <fullName evidence="3">Secreted protein</fullName>
    </recommendedName>
</protein>
<gene>
    <name evidence="1" type="ORF">XENOCAPTIV_030724</name>
</gene>
<proteinExistence type="predicted"/>
<reference evidence="1 2" key="1">
    <citation type="submission" date="2021-06" db="EMBL/GenBank/DDBJ databases">
        <authorList>
            <person name="Palmer J.M."/>
        </authorList>
    </citation>
    <scope>NUCLEOTIDE SEQUENCE [LARGE SCALE GENOMIC DNA]</scope>
    <source>
        <strain evidence="1 2">XC_2019</strain>
        <tissue evidence="1">Muscle</tissue>
    </source>
</reference>
<evidence type="ECO:0008006" key="3">
    <source>
        <dbReference type="Google" id="ProtNLM"/>
    </source>
</evidence>
<accession>A0ABV0QXI8</accession>
<keyword evidence="2" id="KW-1185">Reference proteome</keyword>
<dbReference type="EMBL" id="JAHRIN010026175">
    <property type="protein sequence ID" value="MEQ2200540.1"/>
    <property type="molecule type" value="Genomic_DNA"/>
</dbReference>
<evidence type="ECO:0000313" key="1">
    <source>
        <dbReference type="EMBL" id="MEQ2200540.1"/>
    </source>
</evidence>
<name>A0ABV0QXI8_9TELE</name>